<comment type="pathway">
    <text evidence="1">Purine metabolism; IMP biosynthesis via de novo pathway; N(1)-(5-phospho-D-ribosyl)glycinamide from 5-phospho-alpha-D-ribose 1-diphosphate: step 2/2.</text>
</comment>
<comment type="similarity">
    <text evidence="7">Belongs to the GARS family.</text>
</comment>
<evidence type="ECO:0000259" key="10">
    <source>
        <dbReference type="PROSITE" id="PS50975"/>
    </source>
</evidence>
<dbReference type="Gene3D" id="3.40.50.20">
    <property type="match status" value="1"/>
</dbReference>
<dbReference type="InterPro" id="IPR000115">
    <property type="entry name" value="PRibGlycinamide_synth"/>
</dbReference>
<dbReference type="Pfam" id="PF02843">
    <property type="entry name" value="GARS_C"/>
    <property type="match status" value="1"/>
</dbReference>
<dbReference type="InterPro" id="IPR013815">
    <property type="entry name" value="ATP_grasp_subdomain_1"/>
</dbReference>
<dbReference type="PROSITE" id="PS50975">
    <property type="entry name" value="ATP_GRASP"/>
    <property type="match status" value="1"/>
</dbReference>
<dbReference type="EC" id="6.3.4.13" evidence="2"/>
<dbReference type="Pfam" id="PF02844">
    <property type="entry name" value="GARS_N"/>
    <property type="match status" value="1"/>
</dbReference>
<dbReference type="GO" id="GO:0006189">
    <property type="term" value="P:'de novo' IMP biosynthetic process"/>
    <property type="evidence" value="ECO:0007669"/>
    <property type="project" value="UniProtKB-UniPathway"/>
</dbReference>
<dbReference type="InterPro" id="IPR020559">
    <property type="entry name" value="PRibGlycinamide_synth_CS"/>
</dbReference>
<evidence type="ECO:0000256" key="7">
    <source>
        <dbReference type="ARBA" id="ARBA00038345"/>
    </source>
</evidence>
<dbReference type="PANTHER" id="PTHR43472">
    <property type="entry name" value="PHOSPHORIBOSYLAMINE--GLYCINE LIGASE"/>
    <property type="match status" value="1"/>
</dbReference>
<proteinExistence type="inferred from homology"/>
<dbReference type="InterPro" id="IPR020562">
    <property type="entry name" value="PRibGlycinamide_synth_N"/>
</dbReference>
<evidence type="ECO:0000256" key="3">
    <source>
        <dbReference type="ARBA" id="ARBA00022598"/>
    </source>
</evidence>
<dbReference type="SUPFAM" id="SSF52440">
    <property type="entry name" value="PreATP-grasp domain"/>
    <property type="match status" value="1"/>
</dbReference>
<evidence type="ECO:0000256" key="4">
    <source>
        <dbReference type="ARBA" id="ARBA00022741"/>
    </source>
</evidence>
<evidence type="ECO:0000256" key="2">
    <source>
        <dbReference type="ARBA" id="ARBA00013255"/>
    </source>
</evidence>
<dbReference type="GO" id="GO:0046872">
    <property type="term" value="F:metal ion binding"/>
    <property type="evidence" value="ECO:0007669"/>
    <property type="project" value="InterPro"/>
</dbReference>
<keyword evidence="4" id="KW-0547">Nucleotide-binding</keyword>
<keyword evidence="5" id="KW-0658">Purine biosynthesis</keyword>
<dbReference type="InterPro" id="IPR011761">
    <property type="entry name" value="ATP-grasp"/>
</dbReference>
<dbReference type="SUPFAM" id="SSF51246">
    <property type="entry name" value="Rudiment single hybrid motif"/>
    <property type="match status" value="1"/>
</dbReference>
<gene>
    <name evidence="11" type="primary">purD</name>
    <name evidence="11" type="ORF">CARN1_0432</name>
</gene>
<evidence type="ECO:0000256" key="6">
    <source>
        <dbReference type="ARBA" id="ARBA00022840"/>
    </source>
</evidence>
<dbReference type="Gene3D" id="3.30.470.20">
    <property type="entry name" value="ATP-grasp fold, B domain"/>
    <property type="match status" value="1"/>
</dbReference>
<comment type="caution">
    <text evidence="11">The sequence shown here is derived from an EMBL/GenBank/DDBJ whole genome shotgun (WGS) entry which is preliminary data.</text>
</comment>
<dbReference type="EMBL" id="CABL01000003">
    <property type="protein sequence ID" value="CBH74801.1"/>
    <property type="molecule type" value="Genomic_DNA"/>
</dbReference>
<dbReference type="Gene3D" id="3.90.600.10">
    <property type="entry name" value="Phosphoribosylglycinamide synthetase, C-terminal domain"/>
    <property type="match status" value="1"/>
</dbReference>
<dbReference type="InterPro" id="IPR011054">
    <property type="entry name" value="Rudment_hybrid_motif"/>
</dbReference>
<evidence type="ECO:0000256" key="1">
    <source>
        <dbReference type="ARBA" id="ARBA00005174"/>
    </source>
</evidence>
<dbReference type="InterPro" id="IPR020560">
    <property type="entry name" value="PRibGlycinamide_synth_C-dom"/>
</dbReference>
<dbReference type="Gene3D" id="3.30.1490.20">
    <property type="entry name" value="ATP-grasp fold, A domain"/>
    <property type="match status" value="1"/>
</dbReference>
<evidence type="ECO:0000256" key="8">
    <source>
        <dbReference type="ARBA" id="ARBA00042242"/>
    </source>
</evidence>
<sequence length="422" mass="44645">MRVLLVGNGAREDALGWRIASSPSCEALFTTPGNAGTALHGTNWSLPVTDAKGIAQRAIEERIDLVVIGPETAIAAGVADRARELGLAVFGPNRSIGRLESSKSFAKRFMERNGVPSARYAVVHGLDHARKVLASWGERGVVVKADGLAAGKGVVVTSGPAEAEALLARWYGERAIPGGGSDIVLEERLVGRELSVFALCDGRAMMPFVAACDYKRAGDGDTGPNTGGMGAYSPPHGFPEDSMDIVRERIFAPTLRGLAAENERFVGVLYAGLMWCADGPKVIEFNVRFGDPETQVLMPRIGGDFAALLKSCADGAIDLSLARVNPEPCVGVVLASSRYPTENTPIADLPAELRLPEGVRAFWGGSQLVEGSVTSPGGRVLTVTAIGATLHDARSRAYEGVRALREQFGDADLTFRSDIAQF</sequence>
<keyword evidence="3 11" id="KW-0436">Ligase</keyword>
<evidence type="ECO:0000313" key="11">
    <source>
        <dbReference type="EMBL" id="CBH74801.1"/>
    </source>
</evidence>
<dbReference type="SUPFAM" id="SSF56059">
    <property type="entry name" value="Glutathione synthetase ATP-binding domain-like"/>
    <property type="match status" value="1"/>
</dbReference>
<evidence type="ECO:0000256" key="9">
    <source>
        <dbReference type="ARBA" id="ARBA00042864"/>
    </source>
</evidence>
<dbReference type="AlphaFoldDB" id="E6PEB6"/>
<dbReference type="NCBIfam" id="TIGR00877">
    <property type="entry name" value="purD"/>
    <property type="match status" value="1"/>
</dbReference>
<feature type="domain" description="ATP-grasp" evidence="10">
    <location>
        <begin position="107"/>
        <end position="314"/>
    </location>
</feature>
<dbReference type="Pfam" id="PF01071">
    <property type="entry name" value="GARS_A"/>
    <property type="match status" value="1"/>
</dbReference>
<dbReference type="HAMAP" id="MF_00138">
    <property type="entry name" value="GARS"/>
    <property type="match status" value="1"/>
</dbReference>
<name>E6PEB6_9ZZZZ</name>
<dbReference type="PANTHER" id="PTHR43472:SF1">
    <property type="entry name" value="PHOSPHORIBOSYLAMINE--GLYCINE LIGASE, CHLOROPLASTIC"/>
    <property type="match status" value="1"/>
</dbReference>
<dbReference type="SMART" id="SM01210">
    <property type="entry name" value="GARS_C"/>
    <property type="match status" value="1"/>
</dbReference>
<dbReference type="InterPro" id="IPR016185">
    <property type="entry name" value="PreATP-grasp_dom_sf"/>
</dbReference>
<dbReference type="GO" id="GO:0004637">
    <property type="term" value="F:phosphoribosylamine-glycine ligase activity"/>
    <property type="evidence" value="ECO:0007669"/>
    <property type="project" value="UniProtKB-EC"/>
</dbReference>
<protein>
    <recommendedName>
        <fullName evidence="2">phosphoribosylamine--glycine ligase</fullName>
        <ecNumber evidence="2">6.3.4.13</ecNumber>
    </recommendedName>
    <alternativeName>
        <fullName evidence="8">Glycinamide ribonucleotide synthetase</fullName>
    </alternativeName>
    <alternativeName>
        <fullName evidence="9">Phosphoribosylglycinamide synthetase</fullName>
    </alternativeName>
</protein>
<evidence type="ECO:0000256" key="5">
    <source>
        <dbReference type="ARBA" id="ARBA00022755"/>
    </source>
</evidence>
<dbReference type="InterPro" id="IPR037123">
    <property type="entry name" value="PRibGlycinamide_synth_C_sf"/>
</dbReference>
<dbReference type="SMART" id="SM01209">
    <property type="entry name" value="GARS_A"/>
    <property type="match status" value="1"/>
</dbReference>
<dbReference type="GO" id="GO:0005524">
    <property type="term" value="F:ATP binding"/>
    <property type="evidence" value="ECO:0007669"/>
    <property type="project" value="UniProtKB-KW"/>
</dbReference>
<reference evidence="11" key="1">
    <citation type="submission" date="2009-10" db="EMBL/GenBank/DDBJ databases">
        <title>Diversity of trophic interactions inside an arsenic-rich microbial ecosystem.</title>
        <authorList>
            <person name="Bertin P.N."/>
            <person name="Heinrich-Salmeron A."/>
            <person name="Pelletier E."/>
            <person name="Goulhen-Chollet F."/>
            <person name="Arsene-Ploetze F."/>
            <person name="Gallien S."/>
            <person name="Calteau A."/>
            <person name="Vallenet D."/>
            <person name="Casiot C."/>
            <person name="Chane-Woon-Ming B."/>
            <person name="Giloteaux L."/>
            <person name="Barakat M."/>
            <person name="Bonnefoy V."/>
            <person name="Bruneel O."/>
            <person name="Chandler M."/>
            <person name="Cleiss J."/>
            <person name="Duran R."/>
            <person name="Elbaz-Poulichet F."/>
            <person name="Fonknechten N."/>
            <person name="Lauga B."/>
            <person name="Mornico D."/>
            <person name="Ortet P."/>
            <person name="Schaeffer C."/>
            <person name="Siguier P."/>
            <person name="Alexander Thil Smith A."/>
            <person name="Van Dorsselaer A."/>
            <person name="Weissenbach J."/>
            <person name="Medigue C."/>
            <person name="Le Paslier D."/>
        </authorList>
    </citation>
    <scope>NUCLEOTIDE SEQUENCE</scope>
</reference>
<organism evidence="11">
    <name type="scientific">mine drainage metagenome</name>
    <dbReference type="NCBI Taxonomy" id="410659"/>
    <lineage>
        <taxon>unclassified sequences</taxon>
        <taxon>metagenomes</taxon>
        <taxon>ecological metagenomes</taxon>
    </lineage>
</organism>
<dbReference type="PROSITE" id="PS00184">
    <property type="entry name" value="GARS"/>
    <property type="match status" value="1"/>
</dbReference>
<keyword evidence="6" id="KW-0067">ATP-binding</keyword>
<dbReference type="InterPro" id="IPR020561">
    <property type="entry name" value="PRibGlycinamid_synth_ATP-grasp"/>
</dbReference>
<accession>E6PEB6</accession>
<dbReference type="GO" id="GO:0009113">
    <property type="term" value="P:purine nucleobase biosynthetic process"/>
    <property type="evidence" value="ECO:0007669"/>
    <property type="project" value="InterPro"/>
</dbReference>
<dbReference type="UniPathway" id="UPA00074">
    <property type="reaction ID" value="UER00125"/>
</dbReference>